<dbReference type="Gene3D" id="1.10.357.10">
    <property type="entry name" value="Tetracycline Repressor, domain 2"/>
    <property type="match status" value="1"/>
</dbReference>
<reference evidence="6 7" key="1">
    <citation type="submission" date="2020-04" db="EMBL/GenBank/DDBJ databases">
        <title>Molecular characterization of pseudomonads from Agaricus bisporus reveal novel blotch 2 pathogens in Western Europe.</title>
        <authorList>
            <person name="Taparia T."/>
            <person name="Krijger M."/>
            <person name="Haynes E."/>
            <person name="Elpinstone J.G."/>
            <person name="Noble R."/>
            <person name="Van Der Wolf J."/>
        </authorList>
    </citation>
    <scope>NUCLEOTIDE SEQUENCE [LARGE SCALE GENOMIC DNA]</scope>
    <source>
        <strain evidence="6 7">IPO3738</strain>
    </source>
</reference>
<dbReference type="GO" id="GO:0003677">
    <property type="term" value="F:DNA binding"/>
    <property type="evidence" value="ECO:0007669"/>
    <property type="project" value="UniProtKB-UniRule"/>
</dbReference>
<comment type="caution">
    <text evidence="6">The sequence shown here is derived from an EMBL/GenBank/DDBJ whole genome shotgun (WGS) entry which is preliminary data.</text>
</comment>
<evidence type="ECO:0000259" key="5">
    <source>
        <dbReference type="PROSITE" id="PS50977"/>
    </source>
</evidence>
<evidence type="ECO:0000256" key="3">
    <source>
        <dbReference type="ARBA" id="ARBA00023163"/>
    </source>
</evidence>
<name>A0A7Y8CD24_9PSED</name>
<gene>
    <name evidence="6" type="ORF">HX845_08050</name>
</gene>
<dbReference type="SUPFAM" id="SSF46689">
    <property type="entry name" value="Homeodomain-like"/>
    <property type="match status" value="1"/>
</dbReference>
<dbReference type="InterPro" id="IPR023772">
    <property type="entry name" value="DNA-bd_HTH_TetR-type_CS"/>
</dbReference>
<dbReference type="Gene3D" id="1.10.10.60">
    <property type="entry name" value="Homeodomain-like"/>
    <property type="match status" value="1"/>
</dbReference>
<dbReference type="InterPro" id="IPR001647">
    <property type="entry name" value="HTH_TetR"/>
</dbReference>
<dbReference type="Proteomes" id="UP000517547">
    <property type="component" value="Unassembled WGS sequence"/>
</dbReference>
<keyword evidence="3" id="KW-0804">Transcription</keyword>
<dbReference type="AlphaFoldDB" id="A0A7Y8CD24"/>
<dbReference type="PANTHER" id="PTHR47506">
    <property type="entry name" value="TRANSCRIPTIONAL REGULATORY PROTEIN"/>
    <property type="match status" value="1"/>
</dbReference>
<dbReference type="PROSITE" id="PS01081">
    <property type="entry name" value="HTH_TETR_1"/>
    <property type="match status" value="1"/>
</dbReference>
<keyword evidence="1" id="KW-0805">Transcription regulation</keyword>
<sequence>MRYPAEETAEKHRRILQQASILFRERGFSGVSLSEIMKATGLTHGAFYNHFESKDDLIAKSLCDASARTLAPLQAAQESTELMQHYIQEYLSEAHRDDMGNGCLMAALGSEIAKEPLVRPTFTRHIKRVLESMTLPFAKAKKRHARRQAIHQVSSMVGAIILARAVDDPELAEEILREVRTALS</sequence>
<proteinExistence type="predicted"/>
<organism evidence="6 7">
    <name type="scientific">Pseudomonas gingeri</name>
    <dbReference type="NCBI Taxonomy" id="117681"/>
    <lineage>
        <taxon>Bacteria</taxon>
        <taxon>Pseudomonadati</taxon>
        <taxon>Pseudomonadota</taxon>
        <taxon>Gammaproteobacteria</taxon>
        <taxon>Pseudomonadales</taxon>
        <taxon>Pseudomonadaceae</taxon>
        <taxon>Pseudomonas</taxon>
    </lineage>
</organism>
<protein>
    <submittedName>
        <fullName evidence="6">TetR/AcrR family transcriptional regulator</fullName>
    </submittedName>
</protein>
<dbReference type="SUPFAM" id="SSF48498">
    <property type="entry name" value="Tetracyclin repressor-like, C-terminal domain"/>
    <property type="match status" value="1"/>
</dbReference>
<evidence type="ECO:0000256" key="2">
    <source>
        <dbReference type="ARBA" id="ARBA00023125"/>
    </source>
</evidence>
<dbReference type="InterPro" id="IPR036271">
    <property type="entry name" value="Tet_transcr_reg_TetR-rel_C_sf"/>
</dbReference>
<keyword evidence="2 4" id="KW-0238">DNA-binding</keyword>
<feature type="DNA-binding region" description="H-T-H motif" evidence="4">
    <location>
        <begin position="32"/>
        <end position="51"/>
    </location>
</feature>
<evidence type="ECO:0000256" key="1">
    <source>
        <dbReference type="ARBA" id="ARBA00023015"/>
    </source>
</evidence>
<evidence type="ECO:0000313" key="7">
    <source>
        <dbReference type="Proteomes" id="UP000517547"/>
    </source>
</evidence>
<dbReference type="PANTHER" id="PTHR47506:SF7">
    <property type="entry name" value="TRANSCRIPTIONAL REGULATORY PROTEIN"/>
    <property type="match status" value="1"/>
</dbReference>
<dbReference type="InterPro" id="IPR009057">
    <property type="entry name" value="Homeodomain-like_sf"/>
</dbReference>
<dbReference type="PRINTS" id="PR00455">
    <property type="entry name" value="HTHTETR"/>
</dbReference>
<evidence type="ECO:0000256" key="4">
    <source>
        <dbReference type="PROSITE-ProRule" id="PRU00335"/>
    </source>
</evidence>
<dbReference type="PROSITE" id="PS50977">
    <property type="entry name" value="HTH_TETR_2"/>
    <property type="match status" value="1"/>
</dbReference>
<accession>A0A7Y8CD24</accession>
<dbReference type="Pfam" id="PF00440">
    <property type="entry name" value="TetR_N"/>
    <property type="match status" value="1"/>
</dbReference>
<evidence type="ECO:0000313" key="6">
    <source>
        <dbReference type="EMBL" id="NWC13587.1"/>
    </source>
</evidence>
<feature type="domain" description="HTH tetR-type" evidence="5">
    <location>
        <begin position="9"/>
        <end position="69"/>
    </location>
</feature>
<dbReference type="EMBL" id="JACAQE010000002">
    <property type="protein sequence ID" value="NWC13587.1"/>
    <property type="molecule type" value="Genomic_DNA"/>
</dbReference>